<dbReference type="PANTHER" id="PTHR30290">
    <property type="entry name" value="PERIPLASMIC BINDING COMPONENT OF ABC TRANSPORTER"/>
    <property type="match status" value="1"/>
</dbReference>
<dbReference type="Proteomes" id="UP000317369">
    <property type="component" value="Chromosome"/>
</dbReference>
<dbReference type="InterPro" id="IPR039424">
    <property type="entry name" value="SBP_5"/>
</dbReference>
<sequence>MLKQYIAGFMLIAGMLVMVGCGSGRPEADLVYISGSGHNTMDPQRMSWLHDFRVARCLYEPMLRYDFKNGEFMAGVAKSWEMSADGLRYTFNIREDAKWSNGEPVRAEDFYWAWMRVCMPDQAADYSEFFYPIKGVQAFYQWRLDQLSDFVKQYPKGDQAAADAMYERTKKQFKETVGITTPNEQTVVVELERPTPYFLQLVAFTTYTPTHHQSVMANMRVNAETGAITLDATYWSDPKRLVTNGPYVLVKRQFKQYLYMKANDQYWNRAAMKNDSVLERIIENPETALRVYGDSREGIDLWPDVPASGAIGELLINASKEGKRNDVHVIESAGTYFYNFSCSNERTQAGAPNPLRDARVRKAMAMSIDRQYIVDRVTRVGQPIARTFVPPNTIVGYTPPVEDGITFDPEPAKSLLDEAGYPGGDGFPTLTLLFNTGNMHEFPAQAIVKMWETHLGINVNLQGVETKVFGDRLKKHDFDISRAGWYGDYPDPTTFLNKMAAHSNNNDADWQDQQYNALLEKAANELDPPKRMKILEEAEGLMLESAPMALIYQYNHLRLYNAERVKGLAEQDNAWNKFYMEFISVEK</sequence>
<accession>A0A517YZC2</accession>
<dbReference type="Gene3D" id="3.90.76.10">
    <property type="entry name" value="Dipeptide-binding Protein, Domain 1"/>
    <property type="match status" value="1"/>
</dbReference>
<dbReference type="AlphaFoldDB" id="A0A517YZC2"/>
<dbReference type="PROSITE" id="PS51257">
    <property type="entry name" value="PROKAR_LIPOPROTEIN"/>
    <property type="match status" value="1"/>
</dbReference>
<dbReference type="GO" id="GO:0015833">
    <property type="term" value="P:peptide transport"/>
    <property type="evidence" value="ECO:0007669"/>
    <property type="project" value="TreeGrafter"/>
</dbReference>
<organism evidence="2 3">
    <name type="scientific">Poriferisphaera corsica</name>
    <dbReference type="NCBI Taxonomy" id="2528020"/>
    <lineage>
        <taxon>Bacteria</taxon>
        <taxon>Pseudomonadati</taxon>
        <taxon>Planctomycetota</taxon>
        <taxon>Phycisphaerae</taxon>
        <taxon>Phycisphaerales</taxon>
        <taxon>Phycisphaeraceae</taxon>
        <taxon>Poriferisphaera</taxon>
    </lineage>
</organism>
<dbReference type="GO" id="GO:0030288">
    <property type="term" value="C:outer membrane-bounded periplasmic space"/>
    <property type="evidence" value="ECO:0007669"/>
    <property type="project" value="UniProtKB-ARBA"/>
</dbReference>
<dbReference type="Gene3D" id="3.40.190.10">
    <property type="entry name" value="Periplasmic binding protein-like II"/>
    <property type="match status" value="1"/>
</dbReference>
<dbReference type="Pfam" id="PF00496">
    <property type="entry name" value="SBP_bac_5"/>
    <property type="match status" value="1"/>
</dbReference>
<dbReference type="InterPro" id="IPR030678">
    <property type="entry name" value="Peptide/Ni-bd"/>
</dbReference>
<dbReference type="PANTHER" id="PTHR30290:SF83">
    <property type="entry name" value="ABC TRANSPORTER SUBSTRATE-BINDING PROTEIN"/>
    <property type="match status" value="1"/>
</dbReference>
<dbReference type="Gene3D" id="3.10.105.10">
    <property type="entry name" value="Dipeptide-binding Protein, Domain 3"/>
    <property type="match status" value="1"/>
</dbReference>
<reference evidence="2 3" key="1">
    <citation type="submission" date="2019-02" db="EMBL/GenBank/DDBJ databases">
        <title>Deep-cultivation of Planctomycetes and their phenomic and genomic characterization uncovers novel biology.</title>
        <authorList>
            <person name="Wiegand S."/>
            <person name="Jogler M."/>
            <person name="Boedeker C."/>
            <person name="Pinto D."/>
            <person name="Vollmers J."/>
            <person name="Rivas-Marin E."/>
            <person name="Kohn T."/>
            <person name="Peeters S.H."/>
            <person name="Heuer A."/>
            <person name="Rast P."/>
            <person name="Oberbeckmann S."/>
            <person name="Bunk B."/>
            <person name="Jeske O."/>
            <person name="Meyerdierks A."/>
            <person name="Storesund J.E."/>
            <person name="Kallscheuer N."/>
            <person name="Luecker S."/>
            <person name="Lage O.M."/>
            <person name="Pohl T."/>
            <person name="Merkel B.J."/>
            <person name="Hornburger P."/>
            <person name="Mueller R.-W."/>
            <person name="Bruemmer F."/>
            <person name="Labrenz M."/>
            <person name="Spormann A.M."/>
            <person name="Op den Camp H."/>
            <person name="Overmann J."/>
            <person name="Amann R."/>
            <person name="Jetten M.S.M."/>
            <person name="Mascher T."/>
            <person name="Medema M.H."/>
            <person name="Devos D.P."/>
            <person name="Kaster A.-K."/>
            <person name="Ovreas L."/>
            <person name="Rohde M."/>
            <person name="Galperin M.Y."/>
            <person name="Jogler C."/>
        </authorList>
    </citation>
    <scope>NUCLEOTIDE SEQUENCE [LARGE SCALE GENOMIC DNA]</scope>
    <source>
        <strain evidence="2 3">KS4</strain>
    </source>
</reference>
<dbReference type="SUPFAM" id="SSF53850">
    <property type="entry name" value="Periplasmic binding protein-like II"/>
    <property type="match status" value="1"/>
</dbReference>
<dbReference type="InterPro" id="IPR000914">
    <property type="entry name" value="SBP_5_dom"/>
</dbReference>
<dbReference type="RefSeq" id="WP_200761394.1">
    <property type="nucleotide sequence ID" value="NZ_CP036425.1"/>
</dbReference>
<dbReference type="CDD" id="cd08504">
    <property type="entry name" value="PBP2_OppA"/>
    <property type="match status" value="1"/>
</dbReference>
<dbReference type="GO" id="GO:1904680">
    <property type="term" value="F:peptide transmembrane transporter activity"/>
    <property type="evidence" value="ECO:0007669"/>
    <property type="project" value="TreeGrafter"/>
</dbReference>
<dbReference type="KEGG" id="pcor:KS4_36370"/>
<dbReference type="GO" id="GO:0043190">
    <property type="term" value="C:ATP-binding cassette (ABC) transporter complex"/>
    <property type="evidence" value="ECO:0007669"/>
    <property type="project" value="InterPro"/>
</dbReference>
<proteinExistence type="predicted"/>
<keyword evidence="3" id="KW-1185">Reference proteome</keyword>
<evidence type="ECO:0000313" key="2">
    <source>
        <dbReference type="EMBL" id="QDU35554.1"/>
    </source>
</evidence>
<protein>
    <submittedName>
        <fullName evidence="2">Oligopeptide-binding protein OppA</fullName>
    </submittedName>
</protein>
<feature type="domain" description="Solute-binding protein family 5" evidence="1">
    <location>
        <begin position="72"/>
        <end position="506"/>
    </location>
</feature>
<gene>
    <name evidence="2" type="primary">oppA_1</name>
    <name evidence="2" type="ORF">KS4_36370</name>
</gene>
<dbReference type="PIRSF" id="PIRSF002741">
    <property type="entry name" value="MppA"/>
    <property type="match status" value="1"/>
</dbReference>
<evidence type="ECO:0000259" key="1">
    <source>
        <dbReference type="Pfam" id="PF00496"/>
    </source>
</evidence>
<name>A0A517YZC2_9BACT</name>
<dbReference type="EMBL" id="CP036425">
    <property type="protein sequence ID" value="QDU35554.1"/>
    <property type="molecule type" value="Genomic_DNA"/>
</dbReference>
<evidence type="ECO:0000313" key="3">
    <source>
        <dbReference type="Proteomes" id="UP000317369"/>
    </source>
</evidence>